<evidence type="ECO:0000313" key="1">
    <source>
        <dbReference type="EMBL" id="RCJ24694.1"/>
    </source>
</evidence>
<gene>
    <name evidence="1" type="ORF">A6770_03280</name>
</gene>
<sequence length="79" mass="9050">MVYPPYLQRSWQRSHNLTNGQQEVLEMSVSEAECMTHILQNLLYRTRASHSIMPLQSESLILNDVVADIAEMTKKFGVA</sequence>
<evidence type="ECO:0000313" key="2">
    <source>
        <dbReference type="Proteomes" id="UP000252107"/>
    </source>
</evidence>
<keyword evidence="2" id="KW-1185">Reference proteome</keyword>
<name>A0A367QN65_9NOSO</name>
<comment type="caution">
    <text evidence="1">The sequence shown here is derived from an EMBL/GenBank/DDBJ whole genome shotgun (WGS) entry which is preliminary data.</text>
</comment>
<dbReference type="Proteomes" id="UP000252107">
    <property type="component" value="Unassembled WGS sequence"/>
</dbReference>
<accession>A0A367QN65</accession>
<proteinExistence type="predicted"/>
<dbReference type="EMBL" id="LXQD01000317">
    <property type="protein sequence ID" value="RCJ24694.1"/>
    <property type="molecule type" value="Genomic_DNA"/>
</dbReference>
<dbReference type="AlphaFoldDB" id="A0A367QN65"/>
<organism evidence="1 2">
    <name type="scientific">Nostoc minutum NIES-26</name>
    <dbReference type="NCBI Taxonomy" id="1844469"/>
    <lineage>
        <taxon>Bacteria</taxon>
        <taxon>Bacillati</taxon>
        <taxon>Cyanobacteriota</taxon>
        <taxon>Cyanophyceae</taxon>
        <taxon>Nostocales</taxon>
        <taxon>Nostocaceae</taxon>
        <taxon>Nostoc</taxon>
    </lineage>
</organism>
<protein>
    <submittedName>
        <fullName evidence="1">Uncharacterized protein</fullName>
    </submittedName>
</protein>
<reference evidence="1" key="1">
    <citation type="submission" date="2016-04" db="EMBL/GenBank/DDBJ databases">
        <authorList>
            <person name="Tabuchi Yagui T.R."/>
        </authorList>
    </citation>
    <scope>NUCLEOTIDE SEQUENCE [LARGE SCALE GENOMIC DNA]</scope>
    <source>
        <strain evidence="1">NIES-26</strain>
    </source>
</reference>